<dbReference type="EMBL" id="JBANRG010000024">
    <property type="protein sequence ID" value="KAK7454541.1"/>
    <property type="molecule type" value="Genomic_DNA"/>
</dbReference>
<evidence type="ECO:0000256" key="7">
    <source>
        <dbReference type="SAM" id="MobiDB-lite"/>
    </source>
</evidence>
<accession>A0ABR1JDQ1</accession>
<feature type="compositionally biased region" description="Low complexity" evidence="7">
    <location>
        <begin position="7"/>
        <end position="25"/>
    </location>
</feature>
<dbReference type="InterPro" id="IPR057939">
    <property type="entry name" value="TRF2_HOY1_PH"/>
</dbReference>
<keyword evidence="4 5" id="KW-0539">Nucleus</keyword>
<evidence type="ECO:0000256" key="5">
    <source>
        <dbReference type="PROSITE-ProRule" id="PRU00108"/>
    </source>
</evidence>
<protein>
    <recommendedName>
        <fullName evidence="8">Homeobox domain-containing protein</fullName>
    </recommendedName>
</protein>
<keyword evidence="10" id="KW-1185">Reference proteome</keyword>
<organism evidence="9 10">
    <name type="scientific">Marasmiellus scandens</name>
    <dbReference type="NCBI Taxonomy" id="2682957"/>
    <lineage>
        <taxon>Eukaryota</taxon>
        <taxon>Fungi</taxon>
        <taxon>Dikarya</taxon>
        <taxon>Basidiomycota</taxon>
        <taxon>Agaricomycotina</taxon>
        <taxon>Agaricomycetes</taxon>
        <taxon>Agaricomycetidae</taxon>
        <taxon>Agaricales</taxon>
        <taxon>Marasmiineae</taxon>
        <taxon>Omphalotaceae</taxon>
        <taxon>Marasmiellus</taxon>
    </lineage>
</organism>
<feature type="compositionally biased region" description="Acidic residues" evidence="7">
    <location>
        <begin position="26"/>
        <end position="36"/>
    </location>
</feature>
<evidence type="ECO:0000256" key="4">
    <source>
        <dbReference type="ARBA" id="ARBA00023242"/>
    </source>
</evidence>
<evidence type="ECO:0000256" key="6">
    <source>
        <dbReference type="RuleBase" id="RU000682"/>
    </source>
</evidence>
<dbReference type="InterPro" id="IPR009057">
    <property type="entry name" value="Homeodomain-like_sf"/>
</dbReference>
<evidence type="ECO:0000313" key="9">
    <source>
        <dbReference type="EMBL" id="KAK7454541.1"/>
    </source>
</evidence>
<reference evidence="9 10" key="1">
    <citation type="submission" date="2024-01" db="EMBL/GenBank/DDBJ databases">
        <title>A draft genome for the cacao thread blight pathogen Marasmiellus scandens.</title>
        <authorList>
            <person name="Baruah I.K."/>
            <person name="Leung J."/>
            <person name="Bukari Y."/>
            <person name="Amoako-Attah I."/>
            <person name="Meinhardt L.W."/>
            <person name="Bailey B.A."/>
            <person name="Cohen S.P."/>
        </authorList>
    </citation>
    <scope>NUCLEOTIDE SEQUENCE [LARGE SCALE GENOMIC DNA]</scope>
    <source>
        <strain evidence="9 10">GH-19</strain>
    </source>
</reference>
<dbReference type="SUPFAM" id="SSF46689">
    <property type="entry name" value="Homeodomain-like"/>
    <property type="match status" value="1"/>
</dbReference>
<dbReference type="PANTHER" id="PTHR24324">
    <property type="entry name" value="HOMEOBOX PROTEIN HHEX"/>
    <property type="match status" value="1"/>
</dbReference>
<feature type="domain" description="Homeobox" evidence="8">
    <location>
        <begin position="51"/>
        <end position="111"/>
    </location>
</feature>
<dbReference type="Pfam" id="PF24818">
    <property type="entry name" value="PH_TRF2_HOY1"/>
    <property type="match status" value="1"/>
</dbReference>
<dbReference type="SMART" id="SM00389">
    <property type="entry name" value="HOX"/>
    <property type="match status" value="1"/>
</dbReference>
<evidence type="ECO:0000256" key="3">
    <source>
        <dbReference type="ARBA" id="ARBA00023155"/>
    </source>
</evidence>
<keyword evidence="2 5" id="KW-0238">DNA-binding</keyword>
<dbReference type="InterPro" id="IPR051000">
    <property type="entry name" value="Homeobox_DNA-bind_prot"/>
</dbReference>
<name>A0ABR1JDQ1_9AGAR</name>
<evidence type="ECO:0000256" key="1">
    <source>
        <dbReference type="ARBA" id="ARBA00004123"/>
    </source>
</evidence>
<dbReference type="Proteomes" id="UP001498398">
    <property type="component" value="Unassembled WGS sequence"/>
</dbReference>
<dbReference type="PANTHER" id="PTHR24324:SF5">
    <property type="entry name" value="HEMATOPOIETICALLY-EXPRESSED HOMEOBOX PROTEIN HHEX"/>
    <property type="match status" value="1"/>
</dbReference>
<sequence>MTPSSATTGSPITPVITPSPSSSSPEDFEAENDGEATAESHSDSNSNTAKRREKKKRCRVTPEQLIHLERYFASDRSPTAARRREISELLGMQERQTQIWFQNRRAKAKMLDGKLSVRPGVDTPPDTPNFANGADMDIYNLVHEDEPITLIPCTDLSIGTWRRIATTVSKHDLIAYVCESKRCLTWFILSGGNGFKMEIPFDAIRETDFHGATPGTGLATFFLSEPPRFYLEHSAPRMDGKMIMSWKQCSDWTEGAQATLVLRHELLGPMAHLSRLVSGLSKMHTHGNVRLQSPSYRVDTVPTMEIPVPPMAGLTSSYSRSSSDNVNDVSADFSQAATMCPSYGGSSRCMPTINIPRPYELASEQGTSSSSLMNLSFDDATVLQHRTVAAYGSGSSIMQGPPYSAVATTQMPRFFSDNVSIAQSLQGGTRRHSWNNYSSYAMASSSLNFSHQSVSNETLPTGSPCGLPTINPKYELEENLHFGNLPQGVLN</sequence>
<gene>
    <name evidence="9" type="ORF">VKT23_011295</name>
</gene>
<comment type="subcellular location">
    <subcellularLocation>
        <location evidence="1 5 6">Nucleus</location>
    </subcellularLocation>
</comment>
<dbReference type="InterPro" id="IPR001356">
    <property type="entry name" value="HD"/>
</dbReference>
<keyword evidence="3 5" id="KW-0371">Homeobox</keyword>
<evidence type="ECO:0000313" key="10">
    <source>
        <dbReference type="Proteomes" id="UP001498398"/>
    </source>
</evidence>
<feature type="region of interest" description="Disordered" evidence="7">
    <location>
        <begin position="1"/>
        <end position="59"/>
    </location>
</feature>
<dbReference type="Pfam" id="PF00046">
    <property type="entry name" value="Homeodomain"/>
    <property type="match status" value="1"/>
</dbReference>
<comment type="caution">
    <text evidence="9">The sequence shown here is derived from an EMBL/GenBank/DDBJ whole genome shotgun (WGS) entry which is preliminary data.</text>
</comment>
<evidence type="ECO:0000256" key="2">
    <source>
        <dbReference type="ARBA" id="ARBA00023125"/>
    </source>
</evidence>
<feature type="DNA-binding region" description="Homeobox" evidence="5">
    <location>
        <begin position="53"/>
        <end position="112"/>
    </location>
</feature>
<dbReference type="PROSITE" id="PS50071">
    <property type="entry name" value="HOMEOBOX_2"/>
    <property type="match status" value="1"/>
</dbReference>
<proteinExistence type="predicted"/>
<dbReference type="Gene3D" id="1.10.10.60">
    <property type="entry name" value="Homeodomain-like"/>
    <property type="match status" value="1"/>
</dbReference>
<evidence type="ECO:0000259" key="8">
    <source>
        <dbReference type="PROSITE" id="PS50071"/>
    </source>
</evidence>
<dbReference type="CDD" id="cd00086">
    <property type="entry name" value="homeodomain"/>
    <property type="match status" value="1"/>
</dbReference>
<feature type="compositionally biased region" description="Basic residues" evidence="7">
    <location>
        <begin position="49"/>
        <end position="59"/>
    </location>
</feature>